<dbReference type="OrthoDB" id="169491at2157"/>
<dbReference type="EMBL" id="AOIM01000039">
    <property type="protein sequence ID" value="ELY88249.1"/>
    <property type="molecule type" value="Genomic_DNA"/>
</dbReference>
<feature type="transmembrane region" description="Helical" evidence="1">
    <location>
        <begin position="246"/>
        <end position="273"/>
    </location>
</feature>
<organism evidence="2 3">
    <name type="scientific">Natrialba hulunbeirensis JCM 10989</name>
    <dbReference type="NCBI Taxonomy" id="1227493"/>
    <lineage>
        <taxon>Archaea</taxon>
        <taxon>Methanobacteriati</taxon>
        <taxon>Methanobacteriota</taxon>
        <taxon>Stenosarchaea group</taxon>
        <taxon>Halobacteria</taxon>
        <taxon>Halobacteriales</taxon>
        <taxon>Natrialbaceae</taxon>
        <taxon>Natrialba</taxon>
    </lineage>
</organism>
<accession>L9ZPF8</accession>
<gene>
    <name evidence="2" type="ORF">C483_16091</name>
</gene>
<evidence type="ECO:0000313" key="3">
    <source>
        <dbReference type="Proteomes" id="UP000011519"/>
    </source>
</evidence>
<comment type="caution">
    <text evidence="2">The sequence shown here is derived from an EMBL/GenBank/DDBJ whole genome shotgun (WGS) entry which is preliminary data.</text>
</comment>
<feature type="transmembrane region" description="Helical" evidence="1">
    <location>
        <begin position="170"/>
        <end position="195"/>
    </location>
</feature>
<evidence type="ECO:0000256" key="1">
    <source>
        <dbReference type="SAM" id="Phobius"/>
    </source>
</evidence>
<dbReference type="RefSeq" id="WP_006654362.1">
    <property type="nucleotide sequence ID" value="NZ_AOIM01000039.1"/>
</dbReference>
<sequence length="279" mass="29334">MSTRTRVALLLLLGIGLLCNPFYLWPHHAGDAHELRASETTITADAATAVPVDDLPPETKTAVESAVETLESAADLPVGWYHSDQGGGHDWPRYESEAAVPMTGLAETGPPTVTVEETEYLLTTVAVERSPPVLPEQFRVPIGFTGALALAFGGLLAARGTVQLTTRAAWVVVGVWTGVLLVTAAYDGSFAGVALTTVHEIPLVGIDLSTVAGNFLGTVVWVLPAVGFVLGVGFRRERWRSGVGGTGELLSVLALVAVTWPFTLPGGALGFLIGQDRRS</sequence>
<proteinExistence type="predicted"/>
<keyword evidence="1" id="KW-1133">Transmembrane helix</keyword>
<feature type="transmembrane region" description="Helical" evidence="1">
    <location>
        <begin position="215"/>
        <end position="234"/>
    </location>
</feature>
<dbReference type="Proteomes" id="UP000011519">
    <property type="component" value="Unassembled WGS sequence"/>
</dbReference>
<reference evidence="2 3" key="1">
    <citation type="journal article" date="2014" name="PLoS Genet.">
        <title>Phylogenetically driven sequencing of extremely halophilic archaea reveals strategies for static and dynamic osmo-response.</title>
        <authorList>
            <person name="Becker E.A."/>
            <person name="Seitzer P.M."/>
            <person name="Tritt A."/>
            <person name="Larsen D."/>
            <person name="Krusor M."/>
            <person name="Yao A.I."/>
            <person name="Wu D."/>
            <person name="Madern D."/>
            <person name="Eisen J.A."/>
            <person name="Darling A.E."/>
            <person name="Facciotti M.T."/>
        </authorList>
    </citation>
    <scope>NUCLEOTIDE SEQUENCE [LARGE SCALE GENOMIC DNA]</scope>
    <source>
        <strain evidence="2 3">JCM 10989</strain>
    </source>
</reference>
<dbReference type="AlphaFoldDB" id="L9ZPF8"/>
<keyword evidence="1" id="KW-0812">Transmembrane</keyword>
<dbReference type="PATRIC" id="fig|1227493.4.peg.3234"/>
<keyword evidence="3" id="KW-1185">Reference proteome</keyword>
<protein>
    <submittedName>
        <fullName evidence="2">Uncharacterized protein</fullName>
    </submittedName>
</protein>
<name>L9ZPF8_9EURY</name>
<keyword evidence="1" id="KW-0472">Membrane</keyword>
<feature type="transmembrane region" description="Helical" evidence="1">
    <location>
        <begin position="138"/>
        <end position="158"/>
    </location>
</feature>
<evidence type="ECO:0000313" key="2">
    <source>
        <dbReference type="EMBL" id="ELY88249.1"/>
    </source>
</evidence>